<protein>
    <submittedName>
        <fullName evidence="2">DUF6080 domain-containing protein</fullName>
    </submittedName>
</protein>
<evidence type="ECO:0000256" key="1">
    <source>
        <dbReference type="SAM" id="Phobius"/>
    </source>
</evidence>
<keyword evidence="1" id="KW-0812">Transmembrane</keyword>
<dbReference type="RefSeq" id="WP_315745825.1">
    <property type="nucleotide sequence ID" value="NZ_JAVYAA010000003.1"/>
</dbReference>
<proteinExistence type="predicted"/>
<name>A0AAJ2N579_9BACL</name>
<comment type="caution">
    <text evidence="2">The sequence shown here is derived from an EMBL/GenBank/DDBJ whole genome shotgun (WGS) entry which is preliminary data.</text>
</comment>
<feature type="transmembrane region" description="Helical" evidence="1">
    <location>
        <begin position="389"/>
        <end position="407"/>
    </location>
</feature>
<organism evidence="2 3">
    <name type="scientific">Paenibacillus suaedae</name>
    <dbReference type="NCBI Taxonomy" id="3077233"/>
    <lineage>
        <taxon>Bacteria</taxon>
        <taxon>Bacillati</taxon>
        <taxon>Bacillota</taxon>
        <taxon>Bacilli</taxon>
        <taxon>Bacillales</taxon>
        <taxon>Paenibacillaceae</taxon>
        <taxon>Paenibacillus</taxon>
    </lineage>
</organism>
<keyword evidence="1" id="KW-1133">Transmembrane helix</keyword>
<gene>
    <name evidence="2" type="ORF">RQP50_14425</name>
</gene>
<evidence type="ECO:0000313" key="2">
    <source>
        <dbReference type="EMBL" id="MDT8977430.1"/>
    </source>
</evidence>
<dbReference type="EMBL" id="JAVYAA010000003">
    <property type="protein sequence ID" value="MDT8977430.1"/>
    <property type="molecule type" value="Genomic_DNA"/>
</dbReference>
<reference evidence="3" key="1">
    <citation type="submission" date="2023-09" db="EMBL/GenBank/DDBJ databases">
        <title>Paenibacillus sp. chi10 Genome sequencing and assembly.</title>
        <authorList>
            <person name="Kim I."/>
        </authorList>
    </citation>
    <scope>NUCLEOTIDE SEQUENCE [LARGE SCALE GENOMIC DNA]</scope>
    <source>
        <strain evidence="3">chi10</strain>
    </source>
</reference>
<feature type="transmembrane region" description="Helical" evidence="1">
    <location>
        <begin position="181"/>
        <end position="206"/>
    </location>
</feature>
<dbReference type="AlphaFoldDB" id="A0AAJ2N579"/>
<dbReference type="Proteomes" id="UP001250538">
    <property type="component" value="Unassembled WGS sequence"/>
</dbReference>
<evidence type="ECO:0000313" key="3">
    <source>
        <dbReference type="Proteomes" id="UP001250538"/>
    </source>
</evidence>
<feature type="transmembrane region" description="Helical" evidence="1">
    <location>
        <begin position="360"/>
        <end position="377"/>
    </location>
</feature>
<feature type="transmembrane region" description="Helical" evidence="1">
    <location>
        <begin position="99"/>
        <end position="120"/>
    </location>
</feature>
<feature type="transmembrane region" description="Helical" evidence="1">
    <location>
        <begin position="16"/>
        <end position="39"/>
    </location>
</feature>
<feature type="transmembrane region" description="Helical" evidence="1">
    <location>
        <begin position="126"/>
        <end position="145"/>
    </location>
</feature>
<feature type="transmembrane region" description="Helical" evidence="1">
    <location>
        <begin position="218"/>
        <end position="239"/>
    </location>
</feature>
<keyword evidence="3" id="KW-1185">Reference proteome</keyword>
<feature type="transmembrane region" description="Helical" evidence="1">
    <location>
        <begin position="335"/>
        <end position="354"/>
    </location>
</feature>
<dbReference type="Pfam" id="PF19558">
    <property type="entry name" value="DUF6080"/>
    <property type="match status" value="1"/>
</dbReference>
<accession>A0AAJ2N579</accession>
<keyword evidence="1" id="KW-0472">Membrane</keyword>
<dbReference type="InterPro" id="IPR045726">
    <property type="entry name" value="DUF6080"/>
</dbReference>
<feature type="transmembrane region" description="Helical" evidence="1">
    <location>
        <begin position="304"/>
        <end position="323"/>
    </location>
</feature>
<sequence>MKFWKSVFADKKDNRTALILFVIFSLLYILLNIPFLTYMEEYKNILLPRSPFNDAPFTLNLFNFDPSFYYAPQSSFIHPLLNFVATPLKALAKATIGNALFVGVQSMMNALCVVILYYYLRRNLCCNWLSISTAAFFGASSYSIFTALIPDSYPYAVFGILLTVLYAQYCRLNNRFSLIPVALLLVLNFGITITNVATAAGVLFFCSLGQGKQFIVKWVKVAGIFAVMVALLTVLQHVLFSGNTWVSSWQHNIEAGGMSYVSPFSFKHHWKAVYSMIESPIITPNLVLMSDSIMAFVTNLAYPFPWYGHLVGAVVIVLSLMAIGKGYRSAEVWSLNVYPLFAILLHLVVGFGLRTFEYDMYLYAGHYLFALFLLMAWFIHRLRGQARRVLTGIVAACAVITLLSNIMGHMKVLDTVKQTYAQLQSAIMHDETSSPRHYIIAKDERL</sequence>